<feature type="binding site" evidence="8">
    <location>
        <position position="69"/>
    </location>
    <ligand>
        <name>Zn(2+)</name>
        <dbReference type="ChEBI" id="CHEBI:29105"/>
        <label>1</label>
    </ligand>
</feature>
<dbReference type="HAMAP" id="MF_00152">
    <property type="entry name" value="Nfo"/>
    <property type="match status" value="1"/>
</dbReference>
<keyword evidence="3 8" id="KW-0479">Metal-binding</keyword>
<dbReference type="NCBIfam" id="NF002196">
    <property type="entry name" value="PRK01060.1-1"/>
    <property type="match status" value="1"/>
</dbReference>
<evidence type="ECO:0000313" key="11">
    <source>
        <dbReference type="Proteomes" id="UP000281813"/>
    </source>
</evidence>
<evidence type="ECO:0000256" key="3">
    <source>
        <dbReference type="ARBA" id="ARBA00022723"/>
    </source>
</evidence>
<feature type="binding site" evidence="8">
    <location>
        <position position="145"/>
    </location>
    <ligand>
        <name>Zn(2+)</name>
        <dbReference type="ChEBI" id="CHEBI:29105"/>
        <label>2</label>
    </ligand>
</feature>
<dbReference type="GO" id="GO:0003677">
    <property type="term" value="F:DNA binding"/>
    <property type="evidence" value="ECO:0007669"/>
    <property type="project" value="InterPro"/>
</dbReference>
<dbReference type="InterPro" id="IPR013022">
    <property type="entry name" value="Xyl_isomerase-like_TIM-brl"/>
</dbReference>
<dbReference type="Pfam" id="PF01261">
    <property type="entry name" value="AP_endonuc_2"/>
    <property type="match status" value="1"/>
</dbReference>
<comment type="function">
    <text evidence="8">Endonuclease IV plays a role in DNA repair. It cleaves phosphodiester bonds at apurinic or apyrimidinic (AP) sites, generating a 3'-hydroxyl group and a 5'-terminal sugar phosphate.</text>
</comment>
<comment type="catalytic activity">
    <reaction evidence="8">
        <text>Endonucleolytic cleavage to 5'-phosphooligonucleotide end-products.</text>
        <dbReference type="EC" id="3.1.21.2"/>
    </reaction>
</comment>
<evidence type="ECO:0000256" key="5">
    <source>
        <dbReference type="ARBA" id="ARBA00022801"/>
    </source>
</evidence>
<dbReference type="PANTHER" id="PTHR21445">
    <property type="entry name" value="ENDONUCLEASE IV ENDODEOXYRIBONUCLEASE IV"/>
    <property type="match status" value="1"/>
</dbReference>
<dbReference type="PROSITE" id="PS51432">
    <property type="entry name" value="AP_NUCLEASE_F2_4"/>
    <property type="match status" value="1"/>
</dbReference>
<feature type="binding site" evidence="8">
    <location>
        <position position="227"/>
    </location>
    <ligand>
        <name>Zn(2+)</name>
        <dbReference type="ChEBI" id="CHEBI:29105"/>
        <label>3</label>
    </ligand>
</feature>
<feature type="binding site" evidence="8">
    <location>
        <position position="259"/>
    </location>
    <ligand>
        <name>Zn(2+)</name>
        <dbReference type="ChEBI" id="CHEBI:29105"/>
        <label>2</label>
    </ligand>
</feature>
<evidence type="ECO:0000256" key="4">
    <source>
        <dbReference type="ARBA" id="ARBA00022763"/>
    </source>
</evidence>
<keyword evidence="8" id="KW-0255">Endonuclease</keyword>
<dbReference type="SUPFAM" id="SSF51658">
    <property type="entry name" value="Xylose isomerase-like"/>
    <property type="match status" value="1"/>
</dbReference>
<name>A0A494Z5K7_9BACI</name>
<evidence type="ECO:0000256" key="8">
    <source>
        <dbReference type="HAMAP-Rule" id="MF_00152"/>
    </source>
</evidence>
<dbReference type="GO" id="GO:0003906">
    <property type="term" value="F:DNA-(apurinic or apyrimidinic site) endonuclease activity"/>
    <property type="evidence" value="ECO:0007669"/>
    <property type="project" value="TreeGrafter"/>
</dbReference>
<proteinExistence type="inferred from homology"/>
<feature type="binding site" evidence="8">
    <location>
        <position position="214"/>
    </location>
    <ligand>
        <name>Zn(2+)</name>
        <dbReference type="ChEBI" id="CHEBI:29105"/>
        <label>2</label>
    </ligand>
</feature>
<dbReference type="AlphaFoldDB" id="A0A494Z5K7"/>
<feature type="binding site" evidence="8">
    <location>
        <position position="179"/>
    </location>
    <ligand>
        <name>Zn(2+)</name>
        <dbReference type="ChEBI" id="CHEBI:29105"/>
        <label>2</label>
    </ligand>
</feature>
<dbReference type="GO" id="GO:0008081">
    <property type="term" value="F:phosphoric diester hydrolase activity"/>
    <property type="evidence" value="ECO:0007669"/>
    <property type="project" value="TreeGrafter"/>
</dbReference>
<sequence length="297" mass="33035">MLKLGSHVSLSGKKMLLGSSEEAVSYGANTLMIYTGAPQNTRRKPIEELNIEAGLEHMKENGISDIIVHAPYIINIGNTTKPATFELGVNFLRSEIERTMAIGAKQIVLHPGAHVGAGPEEGIKKIIEGLNEVLEKDQDVQIALETMAGKGTEIGRKFEEIAKIIDGVTHNDKLSVCLDTCHIHDAGYDIVNDFDGVLNEFDKTIGVNRIKVIHVNDSKNVRGAHKDRHENIGFGHIGFNALHYIIKHPQLDELPKILETPYVGEDKKNKKAPYKFEIEMIRKGEFQENLRDKIMNS</sequence>
<evidence type="ECO:0000256" key="7">
    <source>
        <dbReference type="ARBA" id="ARBA00023204"/>
    </source>
</evidence>
<dbReference type="PROSITE" id="PS00729">
    <property type="entry name" value="AP_NUCLEASE_F2_1"/>
    <property type="match status" value="1"/>
</dbReference>
<organism evidence="10 11">
    <name type="scientific">Oceanobacillus bengalensis</name>
    <dbReference type="NCBI Taxonomy" id="1435466"/>
    <lineage>
        <taxon>Bacteria</taxon>
        <taxon>Bacillati</taxon>
        <taxon>Bacillota</taxon>
        <taxon>Bacilli</taxon>
        <taxon>Bacillales</taxon>
        <taxon>Bacillaceae</taxon>
        <taxon>Oceanobacillus</taxon>
    </lineage>
</organism>
<dbReference type="PANTHER" id="PTHR21445:SF0">
    <property type="entry name" value="APURINIC-APYRIMIDINIC ENDONUCLEASE"/>
    <property type="match status" value="1"/>
</dbReference>
<feature type="binding site" evidence="8">
    <location>
        <position position="182"/>
    </location>
    <ligand>
        <name>Zn(2+)</name>
        <dbReference type="ChEBI" id="CHEBI:29105"/>
        <label>3</label>
    </ligand>
</feature>
<protein>
    <recommendedName>
        <fullName evidence="8">Probable endonuclease 4</fullName>
        <ecNumber evidence="8">3.1.21.2</ecNumber>
    </recommendedName>
    <alternativeName>
        <fullName evidence="8">Endodeoxyribonuclease IV</fullName>
    </alternativeName>
    <alternativeName>
        <fullName evidence="8">Endonuclease IV</fullName>
    </alternativeName>
</protein>
<dbReference type="PROSITE" id="PS00731">
    <property type="entry name" value="AP_NUCLEASE_F2_3"/>
    <property type="match status" value="1"/>
</dbReference>
<keyword evidence="5 8" id="KW-0378">Hydrolase</keyword>
<dbReference type="EMBL" id="RBZO01000003">
    <property type="protein sequence ID" value="RKQ17832.1"/>
    <property type="molecule type" value="Genomic_DNA"/>
</dbReference>
<evidence type="ECO:0000259" key="9">
    <source>
        <dbReference type="Pfam" id="PF01261"/>
    </source>
</evidence>
<dbReference type="OrthoDB" id="9805666at2"/>
<evidence type="ECO:0000256" key="2">
    <source>
        <dbReference type="ARBA" id="ARBA00022722"/>
    </source>
</evidence>
<feature type="binding site" evidence="8">
    <location>
        <position position="110"/>
    </location>
    <ligand>
        <name>Zn(2+)</name>
        <dbReference type="ChEBI" id="CHEBI:29105"/>
        <label>1</label>
    </ligand>
</feature>
<evidence type="ECO:0000256" key="6">
    <source>
        <dbReference type="ARBA" id="ARBA00022833"/>
    </source>
</evidence>
<comment type="cofactor">
    <cofactor evidence="8">
        <name>Zn(2+)</name>
        <dbReference type="ChEBI" id="CHEBI:29105"/>
    </cofactor>
    <text evidence="8">Binds 3 Zn(2+) ions.</text>
</comment>
<comment type="caution">
    <text evidence="10">The sequence shown here is derived from an EMBL/GenBank/DDBJ whole genome shotgun (WGS) entry which is preliminary data.</text>
</comment>
<dbReference type="GO" id="GO:0006284">
    <property type="term" value="P:base-excision repair"/>
    <property type="evidence" value="ECO:0007669"/>
    <property type="project" value="TreeGrafter"/>
</dbReference>
<feature type="domain" description="Xylose isomerase-like TIM barrel" evidence="9">
    <location>
        <begin position="21"/>
        <end position="283"/>
    </location>
</feature>
<dbReference type="FunFam" id="3.20.20.150:FF:000001">
    <property type="entry name" value="Probable endonuclease 4"/>
    <property type="match status" value="1"/>
</dbReference>
<feature type="binding site" evidence="8">
    <location>
        <position position="145"/>
    </location>
    <ligand>
        <name>Zn(2+)</name>
        <dbReference type="ChEBI" id="CHEBI:29105"/>
        <label>1</label>
    </ligand>
</feature>
<dbReference type="Proteomes" id="UP000281813">
    <property type="component" value="Unassembled WGS sequence"/>
</dbReference>
<keyword evidence="4 8" id="KW-0227">DNA damage</keyword>
<dbReference type="Gene3D" id="3.20.20.150">
    <property type="entry name" value="Divalent-metal-dependent TIM barrel enzymes"/>
    <property type="match status" value="1"/>
</dbReference>
<dbReference type="EC" id="3.1.21.2" evidence="8"/>
<dbReference type="InterPro" id="IPR001719">
    <property type="entry name" value="AP_endonuc_2"/>
</dbReference>
<feature type="binding site" evidence="8">
    <location>
        <position position="229"/>
    </location>
    <ligand>
        <name>Zn(2+)</name>
        <dbReference type="ChEBI" id="CHEBI:29105"/>
        <label>3</label>
    </ligand>
</feature>
<dbReference type="NCBIfam" id="TIGR00587">
    <property type="entry name" value="nfo"/>
    <property type="match status" value="1"/>
</dbReference>
<dbReference type="GO" id="GO:0008833">
    <property type="term" value="F:deoxyribonuclease IV (phage-T4-induced) activity"/>
    <property type="evidence" value="ECO:0007669"/>
    <property type="project" value="UniProtKB-UniRule"/>
</dbReference>
<dbReference type="RefSeq" id="WP_121128429.1">
    <property type="nucleotide sequence ID" value="NZ_JBHUFK010000023.1"/>
</dbReference>
<dbReference type="CDD" id="cd00019">
    <property type="entry name" value="AP2Ec"/>
    <property type="match status" value="1"/>
</dbReference>
<reference evidence="10 11" key="1">
    <citation type="journal article" date="2015" name="Antonie Van Leeuwenhoek">
        <title>Oceanobacillus bengalensis sp. nov., a bacterium isolated from seawater of the Bay of Bengal.</title>
        <authorList>
            <person name="Yongchang O."/>
            <person name="Xiang W."/>
            <person name="Wang G."/>
        </authorList>
    </citation>
    <scope>NUCLEOTIDE SEQUENCE [LARGE SCALE GENOMIC DNA]</scope>
    <source>
        <strain evidence="10 11">MCCC 1K00260</strain>
    </source>
</reference>
<dbReference type="InterPro" id="IPR036237">
    <property type="entry name" value="Xyl_isomerase-like_sf"/>
</dbReference>
<keyword evidence="2 8" id="KW-0540">Nuclease</keyword>
<accession>A0A494Z5K7</accession>
<evidence type="ECO:0000256" key="1">
    <source>
        <dbReference type="ARBA" id="ARBA00005340"/>
    </source>
</evidence>
<dbReference type="PROSITE" id="PS00730">
    <property type="entry name" value="AP_NUCLEASE_F2_2"/>
    <property type="match status" value="1"/>
</dbReference>
<gene>
    <name evidence="8" type="primary">nfo</name>
    <name evidence="10" type="ORF">D8M05_02810</name>
</gene>
<keyword evidence="7 8" id="KW-0234">DNA repair</keyword>
<keyword evidence="11" id="KW-1185">Reference proteome</keyword>
<dbReference type="SMART" id="SM00518">
    <property type="entry name" value="AP2Ec"/>
    <property type="match status" value="1"/>
</dbReference>
<dbReference type="InterPro" id="IPR018246">
    <property type="entry name" value="AP_endonuc_F2_Zn_BS"/>
</dbReference>
<evidence type="ECO:0000313" key="10">
    <source>
        <dbReference type="EMBL" id="RKQ17832.1"/>
    </source>
</evidence>
<comment type="similarity">
    <text evidence="1 8">Belongs to the AP endonuclease 2 family.</text>
</comment>
<keyword evidence="6 8" id="KW-0862">Zinc</keyword>
<dbReference type="GO" id="GO:0008270">
    <property type="term" value="F:zinc ion binding"/>
    <property type="evidence" value="ECO:0007669"/>
    <property type="project" value="UniProtKB-UniRule"/>
</dbReference>